<evidence type="ECO:0000313" key="2">
    <source>
        <dbReference type="EMBL" id="RMZ66999.1"/>
    </source>
</evidence>
<evidence type="ECO:0000313" key="3">
    <source>
        <dbReference type="Proteomes" id="UP000265663"/>
    </source>
</evidence>
<evidence type="ECO:0000256" key="1">
    <source>
        <dbReference type="SAM" id="SignalP"/>
    </source>
</evidence>
<feature type="signal peptide" evidence="1">
    <location>
        <begin position="1"/>
        <end position="16"/>
    </location>
</feature>
<organism evidence="2 3">
    <name type="scientific">Pyrenophora seminiperda CCB06</name>
    <dbReference type="NCBI Taxonomy" id="1302712"/>
    <lineage>
        <taxon>Eukaryota</taxon>
        <taxon>Fungi</taxon>
        <taxon>Dikarya</taxon>
        <taxon>Ascomycota</taxon>
        <taxon>Pezizomycotina</taxon>
        <taxon>Dothideomycetes</taxon>
        <taxon>Pleosporomycetidae</taxon>
        <taxon>Pleosporales</taxon>
        <taxon>Pleosporineae</taxon>
        <taxon>Pleosporaceae</taxon>
        <taxon>Pyrenophora</taxon>
    </lineage>
</organism>
<sequence length="154" mass="17461">MLALFALCAAMPISPSAPRFQKRAEQYRLQGLREFEIAEKLTNSASSADSDSWRSRLNNKLHALFEPSTTGENEFYVEFTVDEKGDFSGDLAPGSLEAPQVLPKALKEAGLWDRLCTKLVGSESSFGYEGKEREMRRPEGMRDWKRSYGGFRRR</sequence>
<dbReference type="AlphaFoldDB" id="A0A3M7LXS3"/>
<dbReference type="EMBL" id="KE747809">
    <property type="protein sequence ID" value="RMZ66999.1"/>
    <property type="molecule type" value="Genomic_DNA"/>
</dbReference>
<dbReference type="Proteomes" id="UP000265663">
    <property type="component" value="Unassembled WGS sequence"/>
</dbReference>
<dbReference type="OrthoDB" id="3780616at2759"/>
<keyword evidence="1" id="KW-0732">Signal</keyword>
<gene>
    <name evidence="2" type="ORF">GMOD_00002395</name>
</gene>
<accession>A0A3M7LXS3</accession>
<proteinExistence type="predicted"/>
<protein>
    <submittedName>
        <fullName evidence="2">Uncharacterized protein</fullName>
    </submittedName>
</protein>
<keyword evidence="3" id="KW-1185">Reference proteome</keyword>
<name>A0A3M7LXS3_9PLEO</name>
<reference evidence="2 3" key="1">
    <citation type="journal article" date="2014" name="PLoS ONE">
        <title>De novo Genome Assembly of the Fungal Plant Pathogen Pyrenophora semeniperda.</title>
        <authorList>
            <person name="Soliai M.M."/>
            <person name="Meyer S.E."/>
            <person name="Udall J.A."/>
            <person name="Elzinga D.E."/>
            <person name="Hermansen R.A."/>
            <person name="Bodily P.M."/>
            <person name="Hart A.A."/>
            <person name="Coleman C.E."/>
        </authorList>
    </citation>
    <scope>NUCLEOTIDE SEQUENCE [LARGE SCALE GENOMIC DNA]</scope>
    <source>
        <strain evidence="2 3">CCB06</strain>
        <tissue evidence="2">Mycelium</tissue>
    </source>
</reference>
<feature type="chain" id="PRO_5018313801" evidence="1">
    <location>
        <begin position="17"/>
        <end position="154"/>
    </location>
</feature>